<reference evidence="2 3" key="1">
    <citation type="submission" date="2020-08" db="EMBL/GenBank/DDBJ databases">
        <authorList>
            <person name="Newling K."/>
            <person name="Davey J."/>
            <person name="Forrester S."/>
        </authorList>
    </citation>
    <scope>NUCLEOTIDE SEQUENCE [LARGE SCALE GENOMIC DNA]</scope>
    <source>
        <strain evidence="3">Crithidia deanei Carvalho (ATCC PRA-265)</strain>
    </source>
</reference>
<proteinExistence type="predicted"/>
<dbReference type="Proteomes" id="UP000515908">
    <property type="component" value="Chromosome 17"/>
</dbReference>
<evidence type="ECO:0000313" key="3">
    <source>
        <dbReference type="Proteomes" id="UP000515908"/>
    </source>
</evidence>
<evidence type="ECO:0000256" key="1">
    <source>
        <dbReference type="SAM" id="SignalP"/>
    </source>
</evidence>
<evidence type="ECO:0000313" key="2">
    <source>
        <dbReference type="EMBL" id="CAD2220489.1"/>
    </source>
</evidence>
<feature type="signal peptide" evidence="1">
    <location>
        <begin position="1"/>
        <end position="26"/>
    </location>
</feature>
<dbReference type="Gene3D" id="2.10.220.10">
    <property type="entry name" value="Hormone Receptor, Insulin-like Growth Factor Receptor 1, Chain A, domain 2"/>
    <property type="match status" value="1"/>
</dbReference>
<dbReference type="InterPro" id="IPR052798">
    <property type="entry name" value="Giardia_VSA"/>
</dbReference>
<dbReference type="PROSITE" id="PS51257">
    <property type="entry name" value="PROKAR_LIPOPROTEIN"/>
    <property type="match status" value="1"/>
</dbReference>
<keyword evidence="1" id="KW-0732">Signal</keyword>
<keyword evidence="3" id="KW-1185">Reference proteome</keyword>
<feature type="chain" id="PRO_5028916388" evidence="1">
    <location>
        <begin position="27"/>
        <end position="350"/>
    </location>
</feature>
<dbReference type="InterPro" id="IPR009030">
    <property type="entry name" value="Growth_fac_rcpt_cys_sf"/>
</dbReference>
<dbReference type="PANTHER" id="PTHR23275">
    <property type="entry name" value="CABRIOLET.-RELATED"/>
    <property type="match status" value="1"/>
</dbReference>
<dbReference type="SUPFAM" id="SSF57184">
    <property type="entry name" value="Growth factor receptor domain"/>
    <property type="match status" value="2"/>
</dbReference>
<protein>
    <submittedName>
        <fullName evidence="2">Uncharacterized protein</fullName>
    </submittedName>
</protein>
<name>A0A7G2CM36_9TRYP</name>
<dbReference type="EMBL" id="LR877161">
    <property type="protein sequence ID" value="CAD2220489.1"/>
    <property type="molecule type" value="Genomic_DNA"/>
</dbReference>
<accession>A0A7G2CM36</accession>
<dbReference type="PANTHER" id="PTHR23275:SF100">
    <property type="entry name" value="EGF-LIKE DOMAIN-CONTAINING PROTEIN"/>
    <property type="match status" value="1"/>
</dbReference>
<dbReference type="AlphaFoldDB" id="A0A7G2CM36"/>
<sequence length="350" mass="36877">MFPSSRYIRRAAALTVLAGSIGAAAASCPAHCYDSHAVSDGKVVCEECWTGYKLSADETSCEPLADPHCYTPNPQDEKKCDECGGDGYWPNSDGICVSCGDNCSTCKDDKTCKHCKSGYGPNADGQCVKCIDSCNSCTDTTTCDTCAGGYAKDDKNECTKCMDNCVYCQDVTTCTQCAPGYSFIEGECKSCGVGNCQSCQTVGTCQTCFSNYASKEGKCELCETQEGCEYMGSGCTCGHCKQGYKLNNGVCDRDETVCFSGQGMKDGKCVPCSLKYCTACSFDDTGVESCTECDTTPDGASAPYTSCWKTLEDCTEEDDANNGGGNGALSPRTLFSTLAVVAGLIAANLL</sequence>
<dbReference type="VEuPathDB" id="TriTrypDB:ADEAN_000801100"/>
<organism evidence="2 3">
    <name type="scientific">Angomonas deanei</name>
    <dbReference type="NCBI Taxonomy" id="59799"/>
    <lineage>
        <taxon>Eukaryota</taxon>
        <taxon>Discoba</taxon>
        <taxon>Euglenozoa</taxon>
        <taxon>Kinetoplastea</taxon>
        <taxon>Metakinetoplastina</taxon>
        <taxon>Trypanosomatida</taxon>
        <taxon>Trypanosomatidae</taxon>
        <taxon>Strigomonadinae</taxon>
        <taxon>Angomonas</taxon>
    </lineage>
</organism>
<gene>
    <name evidence="2" type="ORF">ADEAN_000801100</name>
</gene>